<evidence type="ECO:0000313" key="3">
    <source>
        <dbReference type="Proteomes" id="UP000628442"/>
    </source>
</evidence>
<evidence type="ECO:0008006" key="4">
    <source>
        <dbReference type="Google" id="ProtNLM"/>
    </source>
</evidence>
<reference evidence="2" key="1">
    <citation type="journal article" date="2014" name="Int. J. Syst. Evol. Microbiol.">
        <title>Complete genome sequence of Corynebacterium casei LMG S-19264T (=DSM 44701T), isolated from a smear-ripened cheese.</title>
        <authorList>
            <consortium name="US DOE Joint Genome Institute (JGI-PGF)"/>
            <person name="Walter F."/>
            <person name="Albersmeier A."/>
            <person name="Kalinowski J."/>
            <person name="Ruckert C."/>
        </authorList>
    </citation>
    <scope>NUCLEOTIDE SEQUENCE</scope>
    <source>
        <strain evidence="2">KCTC 12343</strain>
    </source>
</reference>
<evidence type="ECO:0000256" key="1">
    <source>
        <dbReference type="SAM" id="MobiDB-lite"/>
    </source>
</evidence>
<sequence>MYKLLPAVVGKRSSRRTGCRKGKARTVLYCVLLALAATTLPGCSRDDAPPRVAAVPKPAQPQAVAAVASNDPHAALMRAIFGDDYLPAEGHAIEGGPVANVQDGELPLVLTATTSMLLPSGETALVVEGSFQRPAGDELLGDVEGAPIHLYLLRQQDGAWHVVRKHENIAEKGRHGTDVRWLALGPGKPGLAVETHWLGQGYQGTWLALYDPASDKVENLLGDSLMTMSNNEGVCEAECWSGEAKWRMDTGSGASRNAPYDDLVLDITGEETLQPANDVEGDSDEASPAQTGTAAPARKRSLASTARYAFSGGSYQLQEGANTLPSF</sequence>
<evidence type="ECO:0000313" key="2">
    <source>
        <dbReference type="EMBL" id="GGY45505.1"/>
    </source>
</evidence>
<dbReference type="EMBL" id="BMWV01000006">
    <property type="protein sequence ID" value="GGY45505.1"/>
    <property type="molecule type" value="Genomic_DNA"/>
</dbReference>
<reference evidence="2" key="2">
    <citation type="submission" date="2022-12" db="EMBL/GenBank/DDBJ databases">
        <authorList>
            <person name="Sun Q."/>
            <person name="Kim S."/>
        </authorList>
    </citation>
    <scope>NUCLEOTIDE SEQUENCE</scope>
    <source>
        <strain evidence="2">KCTC 12343</strain>
    </source>
</reference>
<accession>A0AA87XY19</accession>
<dbReference type="Proteomes" id="UP000628442">
    <property type="component" value="Unassembled WGS sequence"/>
</dbReference>
<dbReference type="AlphaFoldDB" id="A0AA87XY19"/>
<name>A0AA87XY19_9BURK</name>
<gene>
    <name evidence="2" type="ORF">GCM10007387_29440</name>
</gene>
<proteinExistence type="predicted"/>
<protein>
    <recommendedName>
        <fullName evidence="4">Lipoprotein</fullName>
    </recommendedName>
</protein>
<comment type="caution">
    <text evidence="2">The sequence shown here is derived from an EMBL/GenBank/DDBJ whole genome shotgun (WGS) entry which is preliminary data.</text>
</comment>
<feature type="region of interest" description="Disordered" evidence="1">
    <location>
        <begin position="275"/>
        <end position="300"/>
    </location>
</feature>
<organism evidence="2 3">
    <name type="scientific">Pseudoduganella albidiflava</name>
    <dbReference type="NCBI Taxonomy" id="321983"/>
    <lineage>
        <taxon>Bacteria</taxon>
        <taxon>Pseudomonadati</taxon>
        <taxon>Pseudomonadota</taxon>
        <taxon>Betaproteobacteria</taxon>
        <taxon>Burkholderiales</taxon>
        <taxon>Oxalobacteraceae</taxon>
        <taxon>Telluria group</taxon>
        <taxon>Pseudoduganella</taxon>
    </lineage>
</organism>